<organism evidence="3 4">
    <name type="scientific">Pseudogracilibacillus auburnensis</name>
    <dbReference type="NCBI Taxonomy" id="1494959"/>
    <lineage>
        <taxon>Bacteria</taxon>
        <taxon>Bacillati</taxon>
        <taxon>Bacillota</taxon>
        <taxon>Bacilli</taxon>
        <taxon>Bacillales</taxon>
        <taxon>Bacillaceae</taxon>
        <taxon>Pseudogracilibacillus</taxon>
    </lineage>
</organism>
<sequence length="219" mass="25266">MEIGSSITLRVKNETDSNEWNSHRCKIIDRDNKYVYIDYPINNKTNKTMQLSTNDYITISFVKKGIVYEFHSIVEKRINLTVPALAILLPEAEEIKRIQRRDFVRVKSDVDIAVHFSDGSTPPLVSVTQDISGGGASVVIPPNTKPLFQKQPITVYLILHSITVPYEYIKIDAEIIRLHTNNDIHSMSLKFLFNSDRNQQKIINYCFDKQREKRKLGLI</sequence>
<feature type="domain" description="PilZ" evidence="1">
    <location>
        <begin position="99"/>
        <end position="207"/>
    </location>
</feature>
<keyword evidence="3" id="KW-0966">Cell projection</keyword>
<dbReference type="Pfam" id="PF07238">
    <property type="entry name" value="PilZ"/>
    <property type="match status" value="1"/>
</dbReference>
<dbReference type="RefSeq" id="WP_158525514.1">
    <property type="nucleotide sequence ID" value="NZ_JBHUHB010000001.1"/>
</dbReference>
<dbReference type="Gene3D" id="2.40.10.220">
    <property type="entry name" value="predicted glycosyltransferase like domains"/>
    <property type="match status" value="1"/>
</dbReference>
<dbReference type="Pfam" id="PF12945">
    <property type="entry name" value="PilZNR"/>
    <property type="match status" value="1"/>
</dbReference>
<gene>
    <name evidence="3" type="ORF">DFR56_103236</name>
</gene>
<dbReference type="SUPFAM" id="SSF141371">
    <property type="entry name" value="PilZ domain-like"/>
    <property type="match status" value="1"/>
</dbReference>
<protein>
    <submittedName>
        <fullName evidence="3">C-di-GMP-binding flagellar brake protein YcgR</fullName>
    </submittedName>
</protein>
<accession>A0A2V3W432</accession>
<proteinExistence type="predicted"/>
<dbReference type="Proteomes" id="UP000247978">
    <property type="component" value="Unassembled WGS sequence"/>
</dbReference>
<dbReference type="AlphaFoldDB" id="A0A2V3W432"/>
<evidence type="ECO:0000313" key="4">
    <source>
        <dbReference type="Proteomes" id="UP000247978"/>
    </source>
</evidence>
<dbReference type="InterPro" id="IPR009875">
    <property type="entry name" value="PilZ_domain"/>
</dbReference>
<evidence type="ECO:0000259" key="2">
    <source>
        <dbReference type="Pfam" id="PF12945"/>
    </source>
</evidence>
<name>A0A2V3W432_9BACI</name>
<evidence type="ECO:0000259" key="1">
    <source>
        <dbReference type="Pfam" id="PF07238"/>
    </source>
</evidence>
<feature type="domain" description="Type III secretion system flagellar brake protein YcgR PilZN" evidence="2">
    <location>
        <begin position="2"/>
        <end position="88"/>
    </location>
</feature>
<keyword evidence="3" id="KW-0969">Cilium</keyword>
<reference evidence="3 4" key="1">
    <citation type="submission" date="2018-05" db="EMBL/GenBank/DDBJ databases">
        <title>Genomic Encyclopedia of Type Strains, Phase IV (KMG-IV): sequencing the most valuable type-strain genomes for metagenomic binning, comparative biology and taxonomic classification.</title>
        <authorList>
            <person name="Goeker M."/>
        </authorList>
    </citation>
    <scope>NUCLEOTIDE SEQUENCE [LARGE SCALE GENOMIC DNA]</scope>
    <source>
        <strain evidence="3 4">DSM 28556</strain>
    </source>
</reference>
<dbReference type="OrthoDB" id="1951449at2"/>
<comment type="caution">
    <text evidence="3">The sequence shown here is derived from an EMBL/GenBank/DDBJ whole genome shotgun (WGS) entry which is preliminary data.</text>
</comment>
<evidence type="ECO:0000313" key="3">
    <source>
        <dbReference type="EMBL" id="PXW88730.1"/>
    </source>
</evidence>
<keyword evidence="3" id="KW-0282">Flagellum</keyword>
<dbReference type="InterPro" id="IPR009926">
    <property type="entry name" value="T3SS_YcgR_PilZN"/>
</dbReference>
<keyword evidence="4" id="KW-1185">Reference proteome</keyword>
<dbReference type="GO" id="GO:0035438">
    <property type="term" value="F:cyclic-di-GMP binding"/>
    <property type="evidence" value="ECO:0007669"/>
    <property type="project" value="InterPro"/>
</dbReference>
<dbReference type="EMBL" id="QJJQ01000003">
    <property type="protein sequence ID" value="PXW88730.1"/>
    <property type="molecule type" value="Genomic_DNA"/>
</dbReference>